<keyword evidence="1" id="KW-0732">Signal</keyword>
<dbReference type="SUPFAM" id="SSF56601">
    <property type="entry name" value="beta-lactamase/transpeptidase-like"/>
    <property type="match status" value="1"/>
</dbReference>
<proteinExistence type="predicted"/>
<dbReference type="InterPro" id="IPR012338">
    <property type="entry name" value="Beta-lactam/transpept-like"/>
</dbReference>
<dbReference type="InterPro" id="IPR001466">
    <property type="entry name" value="Beta-lactam-related"/>
</dbReference>
<dbReference type="OrthoDB" id="9814204at2"/>
<organism evidence="3">
    <name type="scientific">Chelativorans sp. (strain BNC1)</name>
    <dbReference type="NCBI Taxonomy" id="266779"/>
    <lineage>
        <taxon>Bacteria</taxon>
        <taxon>Pseudomonadati</taxon>
        <taxon>Pseudomonadota</taxon>
        <taxon>Alphaproteobacteria</taxon>
        <taxon>Hyphomicrobiales</taxon>
        <taxon>Phyllobacteriaceae</taxon>
        <taxon>Chelativorans</taxon>
    </lineage>
</organism>
<dbReference type="HOGENOM" id="CLU_030169_1_4_5"/>
<reference evidence="3" key="1">
    <citation type="submission" date="2006-06" db="EMBL/GenBank/DDBJ databases">
        <title>Complete sequence of chromosome of Chelativorans sp. BNC1.</title>
        <authorList>
            <consortium name="US DOE Joint Genome Institute"/>
            <person name="Copeland A."/>
            <person name="Lucas S."/>
            <person name="Lapidus A."/>
            <person name="Barry K."/>
            <person name="Detter J.C."/>
            <person name="Glavina del Rio T."/>
            <person name="Hammon N."/>
            <person name="Israni S."/>
            <person name="Dalin E."/>
            <person name="Tice H."/>
            <person name="Pitluck S."/>
            <person name="Chertkov O."/>
            <person name="Brettin T."/>
            <person name="Bruce D."/>
            <person name="Han C."/>
            <person name="Tapia R."/>
            <person name="Gilna P."/>
            <person name="Schmutz J."/>
            <person name="Larimer F."/>
            <person name="Land M."/>
            <person name="Hauser L."/>
            <person name="Kyrpides N."/>
            <person name="Mikhailova N."/>
            <person name="Richardson P."/>
        </authorList>
    </citation>
    <scope>NUCLEOTIDE SEQUENCE</scope>
    <source>
        <strain evidence="3">BNC1</strain>
    </source>
</reference>
<evidence type="ECO:0000313" key="3">
    <source>
        <dbReference type="EMBL" id="ABG63205.1"/>
    </source>
</evidence>
<evidence type="ECO:0000256" key="1">
    <source>
        <dbReference type="SAM" id="SignalP"/>
    </source>
</evidence>
<dbReference type="Gene3D" id="3.40.710.10">
    <property type="entry name" value="DD-peptidase/beta-lactamase superfamily"/>
    <property type="match status" value="1"/>
</dbReference>
<feature type="chain" id="PRO_5004180261" evidence="1">
    <location>
        <begin position="22"/>
        <end position="356"/>
    </location>
</feature>
<feature type="domain" description="Beta-lactamase-related" evidence="2">
    <location>
        <begin position="54"/>
        <end position="326"/>
    </location>
</feature>
<gene>
    <name evidence="3" type="ordered locus">Meso_1811</name>
</gene>
<dbReference type="PANTHER" id="PTHR43283">
    <property type="entry name" value="BETA-LACTAMASE-RELATED"/>
    <property type="match status" value="1"/>
</dbReference>
<feature type="signal peptide" evidence="1">
    <location>
        <begin position="1"/>
        <end position="21"/>
    </location>
</feature>
<name>Q11HC0_CHESB</name>
<dbReference type="KEGG" id="mes:Meso_1811"/>
<dbReference type="EMBL" id="CP000390">
    <property type="protein sequence ID" value="ABG63205.1"/>
    <property type="molecule type" value="Genomic_DNA"/>
</dbReference>
<dbReference type="MEROPS" id="S12.A23"/>
<accession>Q11HC0</accession>
<dbReference type="eggNOG" id="COG1680">
    <property type="taxonomic scope" value="Bacteria"/>
</dbReference>
<dbReference type="Pfam" id="PF00144">
    <property type="entry name" value="Beta-lactamase"/>
    <property type="match status" value="1"/>
</dbReference>
<sequence length="356" mass="38939" precursor="true">MKKILSAHLLLVLSLSTVAPAAAQSGASSETQRLQQSLAEIVERAEALEPLETLIVARRGEIIVEEAFRGNATDEPTNIKSASKSIISAMVGIAVDKGILEGPDQKIAPLLRDKLPEDPDARMNDITIGNLLSMQAGLSRTSGANYGRWVASGDWVRAALAEPFVADPGAGMLYSTGNTHLLSAILTRESGRSTLALAREWFEPLEDFAIAGWHRDPQGIYMGGNQMAMTPRSMLAFGELYRNGGKVGDQQVLSKEWIEKSWQPRTRSVFHDGQYGYGWFIEDMAGHRVNYAWGYGGQMIYVVPDLDLTAVMTSAEDQPSARNGHRDDLHDVMAEIIRTVDTETRQATDQTNKPPG</sequence>
<protein>
    <submittedName>
        <fullName evidence="3">Beta-lactamase</fullName>
    </submittedName>
</protein>
<dbReference type="AlphaFoldDB" id="Q11HC0"/>
<evidence type="ECO:0000259" key="2">
    <source>
        <dbReference type="Pfam" id="PF00144"/>
    </source>
</evidence>
<dbReference type="PANTHER" id="PTHR43283:SF7">
    <property type="entry name" value="BETA-LACTAMASE-RELATED DOMAIN-CONTAINING PROTEIN"/>
    <property type="match status" value="1"/>
</dbReference>
<dbReference type="InterPro" id="IPR050789">
    <property type="entry name" value="Diverse_Enzym_Activities"/>
</dbReference>
<dbReference type="STRING" id="266779.Meso_1811"/>